<keyword evidence="1" id="KW-0472">Membrane</keyword>
<name>A0ABW8SML4_9CLOT</name>
<evidence type="ECO:0000313" key="2">
    <source>
        <dbReference type="EMBL" id="MFL0196893.1"/>
    </source>
</evidence>
<dbReference type="EMBL" id="JBJHZX010000023">
    <property type="protein sequence ID" value="MFL0196893.1"/>
    <property type="molecule type" value="Genomic_DNA"/>
</dbReference>
<dbReference type="Proteomes" id="UP001623660">
    <property type="component" value="Unassembled WGS sequence"/>
</dbReference>
<feature type="transmembrane region" description="Helical" evidence="1">
    <location>
        <begin position="37"/>
        <end position="55"/>
    </location>
</feature>
<keyword evidence="3" id="KW-1185">Reference proteome</keyword>
<dbReference type="Pfam" id="PF09581">
    <property type="entry name" value="Spore_III_AF"/>
    <property type="match status" value="1"/>
</dbReference>
<keyword evidence="1" id="KW-1133">Transmembrane helix</keyword>
<dbReference type="InterPro" id="IPR014245">
    <property type="entry name" value="Spore_III_AF"/>
</dbReference>
<protein>
    <submittedName>
        <fullName evidence="2">Stage III sporulation protein AF</fullName>
    </submittedName>
</protein>
<feature type="transmembrane region" description="Helical" evidence="1">
    <location>
        <begin position="6"/>
        <end position="25"/>
    </location>
</feature>
<evidence type="ECO:0000313" key="3">
    <source>
        <dbReference type="Proteomes" id="UP001623660"/>
    </source>
</evidence>
<proteinExistence type="predicted"/>
<dbReference type="RefSeq" id="WP_406792999.1">
    <property type="nucleotide sequence ID" value="NZ_JBJHZX010000023.1"/>
</dbReference>
<evidence type="ECO:0000256" key="1">
    <source>
        <dbReference type="SAM" id="Phobius"/>
    </source>
</evidence>
<comment type="caution">
    <text evidence="2">The sequence shown here is derived from an EMBL/GenBank/DDBJ whole genome shotgun (WGS) entry which is preliminary data.</text>
</comment>
<sequence length="198" mass="22466">MLESLREWLISICTAVFFITAIEMLLPDNSMKKYCKFVLGLILITIFINPIVKIFNRDFDINAYTAKAIENFDNNINSQKSAKEFNEYKQKSESDTIEAFESNLQASCEKSLKEKYPDGNYKVVVEADYDDESNLVYIKNVDVQAQKGSVEKVKKVDISGKTTAVGNFNTENSEEASRIKAYLSQQLNISEDAIHVNS</sequence>
<reference evidence="2 3" key="1">
    <citation type="submission" date="2024-11" db="EMBL/GenBank/DDBJ databases">
        <authorList>
            <person name="Heng Y.C."/>
            <person name="Lim A.C.H."/>
            <person name="Lee J.K.Y."/>
            <person name="Kittelmann S."/>
        </authorList>
    </citation>
    <scope>NUCLEOTIDE SEQUENCE [LARGE SCALE GENOMIC DNA]</scope>
    <source>
        <strain evidence="2 3">WILCCON 0269</strain>
    </source>
</reference>
<keyword evidence="1" id="KW-0812">Transmembrane</keyword>
<organism evidence="2 3">
    <name type="scientific">Candidatus Clostridium eludens</name>
    <dbReference type="NCBI Taxonomy" id="3381663"/>
    <lineage>
        <taxon>Bacteria</taxon>
        <taxon>Bacillati</taxon>
        <taxon>Bacillota</taxon>
        <taxon>Clostridia</taxon>
        <taxon>Eubacteriales</taxon>
        <taxon>Clostridiaceae</taxon>
        <taxon>Clostridium</taxon>
    </lineage>
</organism>
<gene>
    <name evidence="2" type="primary">spoIIIAF</name>
    <name evidence="2" type="ORF">ACJDU8_15185</name>
</gene>
<accession>A0ABW8SML4</accession>
<dbReference type="NCBIfam" id="TIGR02896">
    <property type="entry name" value="spore_III_AF"/>
    <property type="match status" value="1"/>
</dbReference>